<dbReference type="Gene3D" id="1.20.1290.10">
    <property type="entry name" value="AhpD-like"/>
    <property type="match status" value="1"/>
</dbReference>
<dbReference type="EMBL" id="BMHK01000011">
    <property type="protein sequence ID" value="GGC00959.1"/>
    <property type="molecule type" value="Genomic_DNA"/>
</dbReference>
<name>A0A916TSB5_9SPHN</name>
<dbReference type="InterPro" id="IPR003779">
    <property type="entry name" value="CMD-like"/>
</dbReference>
<evidence type="ECO:0000259" key="1">
    <source>
        <dbReference type="Pfam" id="PF02627"/>
    </source>
</evidence>
<evidence type="ECO:0000313" key="2">
    <source>
        <dbReference type="EMBL" id="GGC00959.1"/>
    </source>
</evidence>
<dbReference type="Proteomes" id="UP000608154">
    <property type="component" value="Unassembled WGS sequence"/>
</dbReference>
<reference evidence="2" key="1">
    <citation type="journal article" date="2014" name="Int. J. Syst. Evol. Microbiol.">
        <title>Complete genome sequence of Corynebacterium casei LMG S-19264T (=DSM 44701T), isolated from a smear-ripened cheese.</title>
        <authorList>
            <consortium name="US DOE Joint Genome Institute (JGI-PGF)"/>
            <person name="Walter F."/>
            <person name="Albersmeier A."/>
            <person name="Kalinowski J."/>
            <person name="Ruckert C."/>
        </authorList>
    </citation>
    <scope>NUCLEOTIDE SEQUENCE</scope>
    <source>
        <strain evidence="2">CGMCC 1.15095</strain>
    </source>
</reference>
<dbReference type="PANTHER" id="PTHR33570">
    <property type="entry name" value="4-CARBOXYMUCONOLACTONE DECARBOXYLASE FAMILY PROTEIN"/>
    <property type="match status" value="1"/>
</dbReference>
<dbReference type="InterPro" id="IPR029032">
    <property type="entry name" value="AhpD-like"/>
</dbReference>
<dbReference type="GO" id="GO:0051920">
    <property type="term" value="F:peroxiredoxin activity"/>
    <property type="evidence" value="ECO:0007669"/>
    <property type="project" value="InterPro"/>
</dbReference>
<dbReference type="Pfam" id="PF02627">
    <property type="entry name" value="CMD"/>
    <property type="match status" value="1"/>
</dbReference>
<reference evidence="2" key="2">
    <citation type="submission" date="2020-09" db="EMBL/GenBank/DDBJ databases">
        <authorList>
            <person name="Sun Q."/>
            <person name="Zhou Y."/>
        </authorList>
    </citation>
    <scope>NUCLEOTIDE SEQUENCE</scope>
    <source>
        <strain evidence="2">CGMCC 1.15095</strain>
    </source>
</reference>
<keyword evidence="3" id="KW-1185">Reference proteome</keyword>
<feature type="domain" description="Carboxymuconolactone decarboxylase-like" evidence="1">
    <location>
        <begin position="34"/>
        <end position="105"/>
    </location>
</feature>
<proteinExistence type="predicted"/>
<evidence type="ECO:0000313" key="3">
    <source>
        <dbReference type="Proteomes" id="UP000608154"/>
    </source>
</evidence>
<sequence length="260" mass="28939">MALLDPRDRIATGLTTEAEVTGRPANTPTTLLEESWRDFVFAEVWSRPGLPRRPRFLVAISTATTCGLEDRQIGDFVRGALTSEALSLAELREAALHLAVYSGWGNGGRLDRVVTRVADELGLPPAEVPPIRSEPWDPEERIRQGHEEFDKVMTFPPGPPATPYLLGINNFVFGEMWRRRGLDEPSRRWITLVGVCESGAEIPIRSHIHAAMASGNCTDEEMLEFCLQYGTHAGWPKASRMQSVVLEMIDKVKNGLPWHG</sequence>
<dbReference type="PANTHER" id="PTHR33570:SF2">
    <property type="entry name" value="CARBOXYMUCONOLACTONE DECARBOXYLASE-LIKE DOMAIN-CONTAINING PROTEIN"/>
    <property type="match status" value="1"/>
</dbReference>
<organism evidence="2 3">
    <name type="scientific">Novosphingobium endophyticum</name>
    <dbReference type="NCBI Taxonomy" id="1955250"/>
    <lineage>
        <taxon>Bacteria</taxon>
        <taxon>Pseudomonadati</taxon>
        <taxon>Pseudomonadota</taxon>
        <taxon>Alphaproteobacteria</taxon>
        <taxon>Sphingomonadales</taxon>
        <taxon>Sphingomonadaceae</taxon>
        <taxon>Novosphingobium</taxon>
    </lineage>
</organism>
<gene>
    <name evidence="2" type="primary">pcaC</name>
    <name evidence="2" type="ORF">GCM10011494_19410</name>
</gene>
<protein>
    <recommendedName>
        <fullName evidence="1">Carboxymuconolactone decarboxylase-like domain-containing protein</fullName>
    </recommendedName>
</protein>
<dbReference type="AlphaFoldDB" id="A0A916TSB5"/>
<dbReference type="RefSeq" id="WP_188770941.1">
    <property type="nucleotide sequence ID" value="NZ_BMHK01000011.1"/>
</dbReference>
<dbReference type="InterPro" id="IPR052512">
    <property type="entry name" value="4CMD/NDH-1_regulator"/>
</dbReference>
<comment type="caution">
    <text evidence="2">The sequence shown here is derived from an EMBL/GenBank/DDBJ whole genome shotgun (WGS) entry which is preliminary data.</text>
</comment>
<dbReference type="SUPFAM" id="SSF69118">
    <property type="entry name" value="AhpD-like"/>
    <property type="match status" value="2"/>
</dbReference>
<accession>A0A916TSB5</accession>